<gene>
    <name evidence="1" type="ORF">EDM58_23860</name>
</gene>
<sequence>MSYQAKTDWTYDTPVTEDNINRWEQGILDAHLALEKLKPRLAHAETRIKALEDALTNDFRDNRFVITLNTLDGLRVSEGWFDERNGRLVVR</sequence>
<organism evidence="1 2">
    <name type="scientific">Brevibacillus panacihumi</name>
    <dbReference type="NCBI Taxonomy" id="497735"/>
    <lineage>
        <taxon>Bacteria</taxon>
        <taxon>Bacillati</taxon>
        <taxon>Bacillota</taxon>
        <taxon>Bacilli</taxon>
        <taxon>Bacillales</taxon>
        <taxon>Paenibacillaceae</taxon>
        <taxon>Brevibacillus</taxon>
    </lineage>
</organism>
<proteinExistence type="predicted"/>
<dbReference type="AlphaFoldDB" id="A0A3M8C2F3"/>
<dbReference type="RefSeq" id="WP_122915547.1">
    <property type="nucleotide sequence ID" value="NZ_RHHT01000073.1"/>
</dbReference>
<comment type="caution">
    <text evidence="1">The sequence shown here is derived from an EMBL/GenBank/DDBJ whole genome shotgun (WGS) entry which is preliminary data.</text>
</comment>
<reference evidence="1 2" key="1">
    <citation type="submission" date="2018-10" db="EMBL/GenBank/DDBJ databases">
        <title>Phylogenomics of Brevibacillus.</title>
        <authorList>
            <person name="Dunlap C."/>
        </authorList>
    </citation>
    <scope>NUCLEOTIDE SEQUENCE [LARGE SCALE GENOMIC DNA]</scope>
    <source>
        <strain evidence="1 2">JCM 15085</strain>
    </source>
</reference>
<name>A0A3M8C2F3_9BACL</name>
<accession>A0A3M8C2F3</accession>
<evidence type="ECO:0000313" key="2">
    <source>
        <dbReference type="Proteomes" id="UP000281915"/>
    </source>
</evidence>
<dbReference type="EMBL" id="RHHT01000073">
    <property type="protein sequence ID" value="RNB69872.1"/>
    <property type="molecule type" value="Genomic_DNA"/>
</dbReference>
<protein>
    <submittedName>
        <fullName evidence="1">Uncharacterized protein</fullName>
    </submittedName>
</protein>
<dbReference type="Proteomes" id="UP000281915">
    <property type="component" value="Unassembled WGS sequence"/>
</dbReference>
<evidence type="ECO:0000313" key="1">
    <source>
        <dbReference type="EMBL" id="RNB69872.1"/>
    </source>
</evidence>